<evidence type="ECO:0000259" key="4">
    <source>
        <dbReference type="Pfam" id="PF00501"/>
    </source>
</evidence>
<dbReference type="EMBL" id="CAJVCH010158571">
    <property type="protein sequence ID" value="CAG7728107.1"/>
    <property type="molecule type" value="Genomic_DNA"/>
</dbReference>
<reference evidence="5" key="1">
    <citation type="submission" date="2021-06" db="EMBL/GenBank/DDBJ databases">
        <authorList>
            <person name="Hodson N. C."/>
            <person name="Mongue J. A."/>
            <person name="Jaron S. K."/>
        </authorList>
    </citation>
    <scope>NUCLEOTIDE SEQUENCE</scope>
</reference>
<dbReference type="InterPro" id="IPR000873">
    <property type="entry name" value="AMP-dep_synth/lig_dom"/>
</dbReference>
<proteinExistence type="predicted"/>
<gene>
    <name evidence="5" type="ORF">AFUS01_LOCUS16913</name>
</gene>
<dbReference type="GO" id="GO:0016020">
    <property type="term" value="C:membrane"/>
    <property type="evidence" value="ECO:0007669"/>
    <property type="project" value="TreeGrafter"/>
</dbReference>
<dbReference type="PANTHER" id="PTHR43272">
    <property type="entry name" value="LONG-CHAIN-FATTY-ACID--COA LIGASE"/>
    <property type="match status" value="1"/>
</dbReference>
<dbReference type="Pfam" id="PF00501">
    <property type="entry name" value="AMP-binding"/>
    <property type="match status" value="1"/>
</dbReference>
<dbReference type="Proteomes" id="UP000708208">
    <property type="component" value="Unassembled WGS sequence"/>
</dbReference>
<feature type="domain" description="AMP-dependent synthetase/ligase" evidence="4">
    <location>
        <begin position="119"/>
        <end position="520"/>
    </location>
</feature>
<dbReference type="InterPro" id="IPR020845">
    <property type="entry name" value="AMP-binding_CS"/>
</dbReference>
<evidence type="ECO:0000256" key="1">
    <source>
        <dbReference type="ARBA" id="ARBA00022598"/>
    </source>
</evidence>
<dbReference type="AlphaFoldDB" id="A0A8J2K0R0"/>
<dbReference type="PROSITE" id="PS00455">
    <property type="entry name" value="AMP_BINDING"/>
    <property type="match status" value="1"/>
</dbReference>
<protein>
    <recommendedName>
        <fullName evidence="3">long-chain-fatty-acid--CoA ligase</fullName>
        <ecNumber evidence="3">6.2.1.3</ecNumber>
    </recommendedName>
</protein>
<organism evidence="5 6">
    <name type="scientific">Allacma fusca</name>
    <dbReference type="NCBI Taxonomy" id="39272"/>
    <lineage>
        <taxon>Eukaryota</taxon>
        <taxon>Metazoa</taxon>
        <taxon>Ecdysozoa</taxon>
        <taxon>Arthropoda</taxon>
        <taxon>Hexapoda</taxon>
        <taxon>Collembola</taxon>
        <taxon>Symphypleona</taxon>
        <taxon>Sminthuridae</taxon>
        <taxon>Allacma</taxon>
    </lineage>
</organism>
<dbReference type="PANTHER" id="PTHR43272:SF107">
    <property type="entry name" value="LONG-CHAIN-FATTY-ACID--COA LIGASE 5"/>
    <property type="match status" value="1"/>
</dbReference>
<evidence type="ECO:0000256" key="2">
    <source>
        <dbReference type="ARBA" id="ARBA00022832"/>
    </source>
</evidence>
<sequence length="696" mass="77257">MPNNCCLNCFTGSRKEDSEDGEFEKEAFIASNNNSGKTKPVIQRSNLGTGEVSTKYQSFLLPGDERIRVSLDSADKSENYEKYFSAFDDVKTLFDPLRRGMKESNNGKCLGWIPEKENTYHWLSYKSVIARSLNFGRGLRHLGHKEKEFIGIYCENRVEWVLAEQGLFSFSMISVPLYDTLGPNGCHFIISQADVATVIVGDDRNLGSLFKNFPSCLKTIIHVEELSPEVQKQASSLGLKLHKFDKVEKVGKDRKMSYNEQPPQPEDIATLTYTSGTTGDPKGVIITHGNLIASVSATLSIITKSGYSLNSGEVIISYLPLAHIYVRMVQTVGLMIGCSIGFYNGKVDKILEAIQSLQPTILPCVPHVLNEIYNKSIATSSDSRLQSFLLRKAVAEKSKEIERGIFRRDSVWDKIVFHKIQTALGGRVRLVLSGGAPISSEILKFFRCALGCPVIEGYGQTETSGLAAQTLSLESISGHVGPPLPCCAIKLMDVPELNYSAKDGIGEICVKGPNVFSGYYKDPVDTFEVFDMDGWMHTGDVGIWLSNGVLKVLHRRNHVFKIKSGKIIKPEKIETICCLSPYVAQIFVHGDQKEEFLVGIVVPSQVHLTLSFPNEDLQKLCSKPEIKAKIFESLSGLAKEHKLQGFEQVKDIYLHPNEFSVEEGLLTPTLKSIRPALKAFFAPQIQQMFSKSVTKA</sequence>
<keyword evidence="2" id="KW-0276">Fatty acid metabolism</keyword>
<evidence type="ECO:0000256" key="3">
    <source>
        <dbReference type="ARBA" id="ARBA00026121"/>
    </source>
</evidence>
<keyword evidence="2" id="KW-0443">Lipid metabolism</keyword>
<keyword evidence="6" id="KW-1185">Reference proteome</keyword>
<dbReference type="EC" id="6.2.1.3" evidence="3"/>
<dbReference type="GO" id="GO:0005783">
    <property type="term" value="C:endoplasmic reticulum"/>
    <property type="evidence" value="ECO:0007669"/>
    <property type="project" value="TreeGrafter"/>
</dbReference>
<evidence type="ECO:0000313" key="5">
    <source>
        <dbReference type="EMBL" id="CAG7728107.1"/>
    </source>
</evidence>
<keyword evidence="1" id="KW-0436">Ligase</keyword>
<evidence type="ECO:0000313" key="6">
    <source>
        <dbReference type="Proteomes" id="UP000708208"/>
    </source>
</evidence>
<dbReference type="OrthoDB" id="1700726at2759"/>
<comment type="caution">
    <text evidence="5">The sequence shown here is derived from an EMBL/GenBank/DDBJ whole genome shotgun (WGS) entry which is preliminary data.</text>
</comment>
<name>A0A8J2K0R0_9HEXA</name>
<accession>A0A8J2K0R0</accession>
<dbReference type="GO" id="GO:0004467">
    <property type="term" value="F:long-chain fatty acid-CoA ligase activity"/>
    <property type="evidence" value="ECO:0007669"/>
    <property type="project" value="UniProtKB-EC"/>
</dbReference>